<dbReference type="PATRIC" id="fig|743966.3.peg.157"/>
<dbReference type="STRING" id="743966.MYB_00795"/>
<dbReference type="RefSeq" id="WP_022934968.1">
    <property type="nucleotide sequence ID" value="NZ_CP007154.1"/>
</dbReference>
<proteinExistence type="predicted"/>
<reference evidence="1 2" key="1">
    <citation type="journal article" date="2014" name="Genome Announc.">
        <title>Complete Genome Sequence of Mycoplasma bovoculi Strain M165/69T (ATCC 29104).</title>
        <authorList>
            <person name="Calcutt M.J."/>
            <person name="Foecking M.F."/>
        </authorList>
    </citation>
    <scope>NUCLEOTIDE SEQUENCE [LARGE SCALE GENOMIC DNA]</scope>
    <source>
        <strain evidence="1">M165/69</strain>
    </source>
</reference>
<evidence type="ECO:0000313" key="2">
    <source>
        <dbReference type="Proteomes" id="UP000019229"/>
    </source>
</evidence>
<accession>W5UST2</accession>
<dbReference type="HOGENOM" id="CLU_1293183_0_0_14"/>
<evidence type="ECO:0000313" key="1">
    <source>
        <dbReference type="EMBL" id="AHH45171.1"/>
    </source>
</evidence>
<name>W5UST2_9BACT</name>
<dbReference type="EMBL" id="CP007154">
    <property type="protein sequence ID" value="AHH45171.1"/>
    <property type="molecule type" value="Genomic_DNA"/>
</dbReference>
<dbReference type="KEGG" id="mbc:MYB_00795"/>
<gene>
    <name evidence="1" type="ORF">MYB_00795</name>
</gene>
<keyword evidence="2" id="KW-1185">Reference proteome</keyword>
<sequence>MLYKNMFLKNNEVPIEQILIKSKNFNEININFNTKKSNQIKILFNQDYAEIFWEKFCLIESRLKAELTAFIAKSIDNLDSTHPLKNKQENWLEFLEYLVNSEQNKYIDVFVHHLKQHLIYNKSSTSFIWEDILYFSWANLIDVFMFILSSEKVDLEDKILLIAGVEPNLVENNIDNSNAFVNKVIDYFHFLNKLRKVIVNNYSILDFFIKEKL</sequence>
<protein>
    <submittedName>
        <fullName evidence="1">Uncharacterized protein</fullName>
    </submittedName>
</protein>
<dbReference type="AlphaFoldDB" id="W5UST2"/>
<dbReference type="Proteomes" id="UP000019229">
    <property type="component" value="Chromosome"/>
</dbReference>
<organism evidence="1 2">
    <name type="scientific">Mesomycoplasma bovoculi M165/69</name>
    <dbReference type="NCBI Taxonomy" id="743966"/>
    <lineage>
        <taxon>Bacteria</taxon>
        <taxon>Bacillati</taxon>
        <taxon>Mycoplasmatota</taxon>
        <taxon>Mycoplasmoidales</taxon>
        <taxon>Metamycoplasmataceae</taxon>
        <taxon>Mesomycoplasma</taxon>
    </lineage>
</organism>